<gene>
    <name evidence="1" type="ORF">KCG46_08470</name>
</gene>
<keyword evidence="2" id="KW-1185">Reference proteome</keyword>
<dbReference type="Pfam" id="PF08811">
    <property type="entry name" value="DUF1800"/>
    <property type="match status" value="1"/>
</dbReference>
<dbReference type="EMBL" id="JAGSPC010000001">
    <property type="protein sequence ID" value="MBV7259607.1"/>
    <property type="molecule type" value="Genomic_DNA"/>
</dbReference>
<reference evidence="1" key="1">
    <citation type="submission" date="2021-04" db="EMBL/GenBank/DDBJ databases">
        <authorList>
            <person name="Pira H."/>
            <person name="Risdian C."/>
            <person name="Wink J."/>
        </authorList>
    </citation>
    <scope>NUCLEOTIDE SEQUENCE</scope>
    <source>
        <strain evidence="1">WH158</strain>
    </source>
</reference>
<accession>A0A9X1F3W2</accession>
<name>A0A9X1F3W2_9SPHN</name>
<evidence type="ECO:0000313" key="2">
    <source>
        <dbReference type="Proteomes" id="UP001138681"/>
    </source>
</evidence>
<proteinExistence type="predicted"/>
<protein>
    <submittedName>
        <fullName evidence="1">DUF1800 domain-containing protein</fullName>
    </submittedName>
</protein>
<organism evidence="1 2">
    <name type="scientific">Erythrobacter crassostreae</name>
    <dbReference type="NCBI Taxonomy" id="2828328"/>
    <lineage>
        <taxon>Bacteria</taxon>
        <taxon>Pseudomonadati</taxon>
        <taxon>Pseudomonadota</taxon>
        <taxon>Alphaproteobacteria</taxon>
        <taxon>Sphingomonadales</taxon>
        <taxon>Erythrobacteraceae</taxon>
        <taxon>Erythrobacter/Porphyrobacter group</taxon>
        <taxon>Erythrobacter</taxon>
    </lineage>
</organism>
<dbReference type="AlphaFoldDB" id="A0A9X1F3W2"/>
<comment type="caution">
    <text evidence="1">The sequence shown here is derived from an EMBL/GenBank/DDBJ whole genome shotgun (WGS) entry which is preliminary data.</text>
</comment>
<sequence>MTASHIALSRFGYGLKFGEEPPRDAKRYLLSQIDNFEPKPVQIAGRPDTTELAGKFVDVIHARNRARTIAQDRAESMGMDRTRVKVSLEEYLPQFPAEVRGTYLEPIKALIRDLGFRFDMAAASDTPMMERLVHFWSNHFSVTARKIGTYHQVGNLEFGAIRPKVRGKFGDMMKAAVLHPAMLFYLDQFRSIGPNSPRKRGPGRRGLNENLAREILELHTLGVNGGYSQEDVTEFARALTGWTIGGLRQTSRFAPEGARGTIFIDAFHEPGARTIMGKTYRQQGSEQALAVLDDLATHPSTARFVSTKLARHFAGDVPPESLVRRLERNFLRTGGDLESLTRTLIEAPECWREGPVKFQRPFEWLVASLRFAGGDQFNERQIYSMLVALGEQSWNAPSPAGFDDFEGNWAGPDALIRRVELAERITRRAPFAANILDRAKAAFPGTLSENTRLWLSRAESDRQALGLMLAAPEMMRR</sequence>
<dbReference type="RefSeq" id="WP_218404814.1">
    <property type="nucleotide sequence ID" value="NZ_JAGSPC010000001.1"/>
</dbReference>
<dbReference type="InterPro" id="IPR014917">
    <property type="entry name" value="DUF1800"/>
</dbReference>
<dbReference type="Proteomes" id="UP001138681">
    <property type="component" value="Unassembled WGS sequence"/>
</dbReference>
<evidence type="ECO:0000313" key="1">
    <source>
        <dbReference type="EMBL" id="MBV7259607.1"/>
    </source>
</evidence>